<dbReference type="CDD" id="cd05466">
    <property type="entry name" value="PBP2_LTTR_substrate"/>
    <property type="match status" value="1"/>
</dbReference>
<dbReference type="PROSITE" id="PS50931">
    <property type="entry name" value="HTH_LYSR"/>
    <property type="match status" value="1"/>
</dbReference>
<dbReference type="EMBL" id="JAPMOU010000069">
    <property type="protein sequence ID" value="MDE1465551.1"/>
    <property type="molecule type" value="Genomic_DNA"/>
</dbReference>
<gene>
    <name evidence="6" type="ORF">ORQ98_26675</name>
</gene>
<keyword evidence="7" id="KW-1185">Reference proteome</keyword>
<dbReference type="InterPro" id="IPR036388">
    <property type="entry name" value="WH-like_DNA-bd_sf"/>
</dbReference>
<evidence type="ECO:0000256" key="1">
    <source>
        <dbReference type="ARBA" id="ARBA00009437"/>
    </source>
</evidence>
<dbReference type="InterPro" id="IPR005119">
    <property type="entry name" value="LysR_subst-bd"/>
</dbReference>
<reference evidence="6 7" key="1">
    <citation type="submission" date="2022-11" db="EMBL/GenBank/DDBJ databases">
        <title>Spartinivicinus poritis sp. nov., isolated from scleractinian coral Porites lutea.</title>
        <authorList>
            <person name="Zhang G."/>
            <person name="Cai L."/>
            <person name="Wei Q."/>
        </authorList>
    </citation>
    <scope>NUCLEOTIDE SEQUENCE [LARGE SCALE GENOMIC DNA]</scope>
    <source>
        <strain evidence="6 7">A2-2</strain>
    </source>
</reference>
<proteinExistence type="inferred from homology"/>
<dbReference type="Proteomes" id="UP001528823">
    <property type="component" value="Unassembled WGS sequence"/>
</dbReference>
<evidence type="ECO:0000313" key="6">
    <source>
        <dbReference type="EMBL" id="MDE1465551.1"/>
    </source>
</evidence>
<dbReference type="PANTHER" id="PTHR30346:SF28">
    <property type="entry name" value="HTH-TYPE TRANSCRIPTIONAL REGULATOR CYNR"/>
    <property type="match status" value="1"/>
</dbReference>
<evidence type="ECO:0000313" key="7">
    <source>
        <dbReference type="Proteomes" id="UP001528823"/>
    </source>
</evidence>
<comment type="similarity">
    <text evidence="1">Belongs to the LysR transcriptional regulatory family.</text>
</comment>
<dbReference type="Pfam" id="PF00126">
    <property type="entry name" value="HTH_1"/>
    <property type="match status" value="1"/>
</dbReference>
<dbReference type="InterPro" id="IPR036390">
    <property type="entry name" value="WH_DNA-bd_sf"/>
</dbReference>
<dbReference type="PRINTS" id="PR00039">
    <property type="entry name" value="HTHLYSR"/>
</dbReference>
<dbReference type="SUPFAM" id="SSF46785">
    <property type="entry name" value="Winged helix' DNA-binding domain"/>
    <property type="match status" value="1"/>
</dbReference>
<feature type="domain" description="HTH lysR-type" evidence="5">
    <location>
        <begin position="3"/>
        <end position="60"/>
    </location>
</feature>
<evidence type="ECO:0000256" key="4">
    <source>
        <dbReference type="ARBA" id="ARBA00023163"/>
    </source>
</evidence>
<dbReference type="InterPro" id="IPR000847">
    <property type="entry name" value="LysR_HTH_N"/>
</dbReference>
<dbReference type="RefSeq" id="WP_274691855.1">
    <property type="nucleotide sequence ID" value="NZ_JAPMOU010000069.1"/>
</dbReference>
<organism evidence="6 7">
    <name type="scientific">Spartinivicinus poritis</name>
    <dbReference type="NCBI Taxonomy" id="2994640"/>
    <lineage>
        <taxon>Bacteria</taxon>
        <taxon>Pseudomonadati</taxon>
        <taxon>Pseudomonadota</taxon>
        <taxon>Gammaproteobacteria</taxon>
        <taxon>Oceanospirillales</taxon>
        <taxon>Zooshikellaceae</taxon>
        <taxon>Spartinivicinus</taxon>
    </lineage>
</organism>
<comment type="caution">
    <text evidence="6">The sequence shown here is derived from an EMBL/GenBank/DDBJ whole genome shotgun (WGS) entry which is preliminary data.</text>
</comment>
<evidence type="ECO:0000256" key="2">
    <source>
        <dbReference type="ARBA" id="ARBA00023015"/>
    </source>
</evidence>
<dbReference type="PANTHER" id="PTHR30346">
    <property type="entry name" value="TRANSCRIPTIONAL DUAL REGULATOR HCAR-RELATED"/>
    <property type="match status" value="1"/>
</dbReference>
<accession>A0ABT5UGN4</accession>
<keyword evidence="4" id="KW-0804">Transcription</keyword>
<keyword evidence="3" id="KW-0238">DNA-binding</keyword>
<dbReference type="Gene3D" id="1.10.10.10">
    <property type="entry name" value="Winged helix-like DNA-binding domain superfamily/Winged helix DNA-binding domain"/>
    <property type="match status" value="1"/>
</dbReference>
<evidence type="ECO:0000256" key="3">
    <source>
        <dbReference type="ARBA" id="ARBA00023125"/>
    </source>
</evidence>
<dbReference type="Pfam" id="PF03466">
    <property type="entry name" value="LysR_substrate"/>
    <property type="match status" value="1"/>
</dbReference>
<dbReference type="SUPFAM" id="SSF53850">
    <property type="entry name" value="Periplasmic binding protein-like II"/>
    <property type="match status" value="1"/>
</dbReference>
<protein>
    <submittedName>
        <fullName evidence="6">LysR family transcriptional regulator</fullName>
    </submittedName>
</protein>
<dbReference type="Gene3D" id="3.40.190.10">
    <property type="entry name" value="Periplasmic binding protein-like II"/>
    <property type="match status" value="2"/>
</dbReference>
<name>A0ABT5UGN4_9GAMM</name>
<sequence length="286" mass="32274">MKPTFDDLKYFLEVANTKNLSRAAERQGITQPSISAAMKRLELSFGTALLIRSRNGVQLTKAGIELQALSRKFMADWELLKSSVIRASTEMGGGFTIGCHPSVALYTLPVIVPKLKVKYPLLSLNFVHDLSRKITEQVISYEIDFGLVINPVRHPDLVIQRLFFDEVTIWSNRDIISHQNMHGDNFTLYCDPNLKQTQELLKKIPHLFKIEFSNNLEVIAALVANGAGFGILPERVAKASHKPLHKLDESYATVIDELCLVYRADAQNNAISQKLRHEIKMMLSEN</sequence>
<evidence type="ECO:0000259" key="5">
    <source>
        <dbReference type="PROSITE" id="PS50931"/>
    </source>
</evidence>
<keyword evidence="2" id="KW-0805">Transcription regulation</keyword>